<comment type="caution">
    <text evidence="3">The sequence shown here is derived from an EMBL/GenBank/DDBJ whole genome shotgun (WGS) entry which is preliminary data.</text>
</comment>
<dbReference type="GO" id="GO:0005737">
    <property type="term" value="C:cytoplasm"/>
    <property type="evidence" value="ECO:0007669"/>
    <property type="project" value="TreeGrafter"/>
</dbReference>
<sequence>MIIPVFDIKDNIAVSGKSGKRDTYTRLKSIYGDDILQIAQNLKDAGSQLLYIADLDKIEDNGSNNEIISQINQIIPVMLDNGIRTLNDVEKNNKICTYNIVATETLPSINEAQHIFENYDKEKLIVSVDIKNNQLLNQNNNIKLDEIINLINTHKPKYTILLNISQVGTKKSNTPPIINEIIQKTPNTTHIMAGGLTNQTITQHKKNNIQHFLVGTILHEGTLKHKL</sequence>
<dbReference type="InterPro" id="IPR044524">
    <property type="entry name" value="Isoase_HisA-like"/>
</dbReference>
<evidence type="ECO:0000313" key="3">
    <source>
        <dbReference type="EMBL" id="PAV06808.1"/>
    </source>
</evidence>
<dbReference type="InterPro" id="IPR011060">
    <property type="entry name" value="RibuloseP-bd_barrel"/>
</dbReference>
<dbReference type="SUPFAM" id="SSF51366">
    <property type="entry name" value="Ribulose-phoshate binding barrel"/>
    <property type="match status" value="1"/>
</dbReference>
<dbReference type="Proteomes" id="UP000246004">
    <property type="component" value="Unassembled WGS sequence"/>
</dbReference>
<dbReference type="GO" id="GO:0000105">
    <property type="term" value="P:L-histidine biosynthetic process"/>
    <property type="evidence" value="ECO:0007669"/>
    <property type="project" value="UniProtKB-KW"/>
</dbReference>
<dbReference type="EMBL" id="LWMS01000006">
    <property type="protein sequence ID" value="PWL08869.1"/>
    <property type="molecule type" value="Genomic_DNA"/>
</dbReference>
<dbReference type="InterPro" id="IPR013785">
    <property type="entry name" value="Aldolase_TIM"/>
</dbReference>
<dbReference type="EC" id="5.3.1.16" evidence="4"/>
<evidence type="ECO:0000313" key="6">
    <source>
        <dbReference type="Proteomes" id="UP000246004"/>
    </source>
</evidence>
<dbReference type="EMBL" id="LMVN01000026">
    <property type="protein sequence ID" value="PAV06808.1"/>
    <property type="molecule type" value="Genomic_DNA"/>
</dbReference>
<gene>
    <name evidence="4" type="primary">hisA_1</name>
    <name evidence="3" type="ORF">ASJ82_06580</name>
    <name evidence="4" type="ORF">MSCUN_01950</name>
</gene>
<keyword evidence="2" id="KW-0368">Histidine biosynthesis</keyword>
<dbReference type="AlphaFoldDB" id="A0A2A2HBS7"/>
<proteinExistence type="inferred from homology"/>
<organism evidence="3 5">
    <name type="scientific">Methanosphaera cuniculi</name>
    <dbReference type="NCBI Taxonomy" id="1077256"/>
    <lineage>
        <taxon>Archaea</taxon>
        <taxon>Methanobacteriati</taxon>
        <taxon>Methanobacteriota</taxon>
        <taxon>Methanomada group</taxon>
        <taxon>Methanobacteria</taxon>
        <taxon>Methanobacteriales</taxon>
        <taxon>Methanobacteriaceae</taxon>
        <taxon>Methanosphaera</taxon>
    </lineage>
</organism>
<dbReference type="PANTHER" id="PTHR43090">
    <property type="entry name" value="1-(5-PHOSPHORIBOSYL)-5-[(5-PHOSPHORIBOSYLAMINO)METHYLIDENEAMINO] IMIDAZOLE-4-CARBOXAMIDE ISOMERASE"/>
    <property type="match status" value="1"/>
</dbReference>
<protein>
    <submittedName>
        <fullName evidence="4">1-(5-phosphoribosyl)-5-[(5-phosphoribosylamino)methylideneamino] imidazole-4-carboxamide isomerase</fullName>
        <ecNumber evidence="4">5.3.1.16</ecNumber>
    </submittedName>
</protein>
<dbReference type="GO" id="GO:0003949">
    <property type="term" value="F:1-(5-phosphoribosyl)-5-[(5-phosphoribosylamino)methylideneamino]imidazole-4-carboxamide isomerase activity"/>
    <property type="evidence" value="ECO:0007669"/>
    <property type="project" value="UniProtKB-EC"/>
</dbReference>
<name>A0A2A2HBS7_9EURY</name>
<keyword evidence="5" id="KW-1185">Reference proteome</keyword>
<dbReference type="Pfam" id="PF00977">
    <property type="entry name" value="His_biosynth"/>
    <property type="match status" value="1"/>
</dbReference>
<keyword evidence="4" id="KW-0413">Isomerase</keyword>
<evidence type="ECO:0000313" key="4">
    <source>
        <dbReference type="EMBL" id="PWL08869.1"/>
    </source>
</evidence>
<dbReference type="Proteomes" id="UP000217528">
    <property type="component" value="Unassembled WGS sequence"/>
</dbReference>
<reference evidence="4 6" key="1">
    <citation type="submission" date="2016-04" db="EMBL/GenBank/DDBJ databases">
        <title>Genome sequence of Methanosphaera cuniculi DSM 4103.</title>
        <authorList>
            <person name="Poehlein A."/>
            <person name="Seedorf H."/>
            <person name="Daniel R."/>
        </authorList>
    </citation>
    <scope>NUCLEOTIDE SEQUENCE [LARGE SCALE GENOMIC DNA]</scope>
    <source>
        <strain evidence="4 6">DSM 4103</strain>
    </source>
</reference>
<accession>A0A2A2HBS7</accession>
<dbReference type="OrthoDB" id="146815at2157"/>
<evidence type="ECO:0000256" key="1">
    <source>
        <dbReference type="ARBA" id="ARBA00009667"/>
    </source>
</evidence>
<evidence type="ECO:0000313" key="5">
    <source>
        <dbReference type="Proteomes" id="UP000217528"/>
    </source>
</evidence>
<dbReference type="PANTHER" id="PTHR43090:SF2">
    <property type="entry name" value="1-(5-PHOSPHORIBOSYL)-5-[(5-PHOSPHORIBOSYLAMINO)METHYLIDENEAMINO] IMIDAZOLE-4-CARBOXAMIDE ISOMERASE"/>
    <property type="match status" value="1"/>
</dbReference>
<comment type="similarity">
    <text evidence="1 2">Belongs to the HisA/HisF family.</text>
</comment>
<reference evidence="3 5" key="2">
    <citation type="journal article" date="2017" name="BMC Genomics">
        <title>Genomic analysis of methanogenic archaea reveals a shift towards energy conservation.</title>
        <authorList>
            <person name="Gilmore S.P."/>
            <person name="Henske J.K."/>
            <person name="Sexton J.A."/>
            <person name="Solomon K.V."/>
            <person name="Seppala S."/>
            <person name="Yoo J.I."/>
            <person name="Huyett L.M."/>
            <person name="Pressman A."/>
            <person name="Cogan J.Z."/>
            <person name="Kivenson V."/>
            <person name="Peng X."/>
            <person name="Tan Y."/>
            <person name="Valentine D.L."/>
            <person name="O'Malley M.A."/>
        </authorList>
    </citation>
    <scope>NUCLEOTIDE SEQUENCE [LARGE SCALE GENOMIC DNA]</scope>
    <source>
        <strain evidence="3 5">1R-7</strain>
    </source>
</reference>
<evidence type="ECO:0000256" key="2">
    <source>
        <dbReference type="RuleBase" id="RU003657"/>
    </source>
</evidence>
<dbReference type="RefSeq" id="WP_095609240.1">
    <property type="nucleotide sequence ID" value="NZ_CAUHCB010000003.1"/>
</dbReference>
<dbReference type="GO" id="GO:0000162">
    <property type="term" value="P:L-tryptophan biosynthetic process"/>
    <property type="evidence" value="ECO:0007669"/>
    <property type="project" value="TreeGrafter"/>
</dbReference>
<dbReference type="Gene3D" id="3.20.20.70">
    <property type="entry name" value="Aldolase class I"/>
    <property type="match status" value="1"/>
</dbReference>
<dbReference type="InterPro" id="IPR006062">
    <property type="entry name" value="His_biosynth"/>
</dbReference>
<keyword evidence="2" id="KW-0028">Amino-acid biosynthesis</keyword>